<feature type="transmembrane region" description="Helical" evidence="5">
    <location>
        <begin position="72"/>
        <end position="88"/>
    </location>
</feature>
<evidence type="ECO:0000313" key="8">
    <source>
        <dbReference type="EMBL" id="RKP19280.1"/>
    </source>
</evidence>
<keyword evidence="3 5" id="KW-1133">Transmembrane helix</keyword>
<accession>A0A075AUM0</accession>
<feature type="transmembrane region" description="Helical" evidence="5">
    <location>
        <begin position="100"/>
        <end position="119"/>
    </location>
</feature>
<evidence type="ECO:0000313" key="9">
    <source>
        <dbReference type="Proteomes" id="UP000030755"/>
    </source>
</evidence>
<keyword evidence="2 5" id="KW-0812">Transmembrane</keyword>
<reference evidence="10" key="2">
    <citation type="journal article" date="2018" name="Nat. Microbiol.">
        <title>Leveraging single-cell genomics to expand the fungal tree of life.</title>
        <authorList>
            <person name="Ahrendt S.R."/>
            <person name="Quandt C.A."/>
            <person name="Ciobanu D."/>
            <person name="Clum A."/>
            <person name="Salamov A."/>
            <person name="Andreopoulos B."/>
            <person name="Cheng J.F."/>
            <person name="Woyke T."/>
            <person name="Pelin A."/>
            <person name="Henrissat B."/>
            <person name="Reynolds N.K."/>
            <person name="Benny G.L."/>
            <person name="Smith M.E."/>
            <person name="James T.Y."/>
            <person name="Grigoriev I.V."/>
        </authorList>
    </citation>
    <scope>NUCLEOTIDE SEQUENCE [LARGE SCALE GENOMIC DNA]</scope>
    <source>
        <strain evidence="10">CSF55</strain>
    </source>
</reference>
<dbReference type="STRING" id="988480.A0A075AUM0"/>
<keyword evidence="4 5" id="KW-0472">Membrane</keyword>
<dbReference type="Pfam" id="PF04142">
    <property type="entry name" value="Nuc_sug_transp"/>
    <property type="match status" value="1"/>
</dbReference>
<organism evidence="7 9">
    <name type="scientific">Rozella allomycis (strain CSF55)</name>
    <dbReference type="NCBI Taxonomy" id="988480"/>
    <lineage>
        <taxon>Eukaryota</taxon>
        <taxon>Fungi</taxon>
        <taxon>Fungi incertae sedis</taxon>
        <taxon>Cryptomycota</taxon>
        <taxon>Cryptomycota incertae sedis</taxon>
        <taxon>Rozella</taxon>
    </lineage>
</organism>
<evidence type="ECO:0000313" key="7">
    <source>
        <dbReference type="EMBL" id="EPZ32212.1"/>
    </source>
</evidence>
<sequence>MKWFALIILTLGVAFVQIPSSPKKQETKVVDMDYDHYRTTIIGLVSILLACFSSGFAGVYFERIIKSKASNLWLGVFSLGFSFAGMLMNDGSQISKLGFFHGYNSTTWLAAGGLIVALVMKYADNILKSFAAALSIIISMIVSAILWDFRPSLLFLIGTFFVLFSIYLYGIPEKK</sequence>
<keyword evidence="8" id="KW-0762">Sugar transport</keyword>
<evidence type="ECO:0000256" key="1">
    <source>
        <dbReference type="ARBA" id="ARBA00004141"/>
    </source>
</evidence>
<feature type="transmembrane region" description="Helical" evidence="5">
    <location>
        <begin position="40"/>
        <end position="60"/>
    </location>
</feature>
<dbReference type="Proteomes" id="UP000030755">
    <property type="component" value="Unassembled WGS sequence"/>
</dbReference>
<dbReference type="OrthoDB" id="408493at2759"/>
<keyword evidence="6" id="KW-0732">Signal</keyword>
<comment type="subcellular location">
    <subcellularLocation>
        <location evidence="1">Membrane</location>
        <topology evidence="1">Multi-pass membrane protein</topology>
    </subcellularLocation>
</comment>
<keyword evidence="9" id="KW-1185">Reference proteome</keyword>
<dbReference type="HOGENOM" id="CLU_024645_5_2_1"/>
<dbReference type="NCBIfam" id="TIGR00803">
    <property type="entry name" value="nst"/>
    <property type="match status" value="1"/>
</dbReference>
<dbReference type="PANTHER" id="PTHR10231">
    <property type="entry name" value="NUCLEOTIDE-SUGAR TRANSMEMBRANE TRANSPORTER"/>
    <property type="match status" value="1"/>
</dbReference>
<evidence type="ECO:0000256" key="5">
    <source>
        <dbReference type="SAM" id="Phobius"/>
    </source>
</evidence>
<proteinExistence type="predicted"/>
<feature type="chain" id="PRO_5040560848" evidence="6">
    <location>
        <begin position="17"/>
        <end position="175"/>
    </location>
</feature>
<dbReference type="GO" id="GO:0015165">
    <property type="term" value="F:pyrimidine nucleotide-sugar transmembrane transporter activity"/>
    <property type="evidence" value="ECO:0007669"/>
    <property type="project" value="InterPro"/>
</dbReference>
<dbReference type="EMBL" id="KE561167">
    <property type="protein sequence ID" value="EPZ32212.1"/>
    <property type="molecule type" value="Genomic_DNA"/>
</dbReference>
<reference evidence="8" key="3">
    <citation type="submission" date="2018-08" db="EMBL/GenBank/DDBJ databases">
        <title>Leveraging single-cell genomics to expand the Fungal Tree of Life.</title>
        <authorList>
            <consortium name="DOE Joint Genome Institute"/>
            <person name="Ahrendt S.R."/>
            <person name="Quandt C.A."/>
            <person name="Ciobanu D."/>
            <person name="Clum A."/>
            <person name="Salamov A."/>
            <person name="Andreopoulos B."/>
            <person name="Cheng J.-F."/>
            <person name="Woyke T."/>
            <person name="Pelin A."/>
            <person name="Henrissat B."/>
            <person name="Reynolds N."/>
            <person name="Benny G.L."/>
            <person name="Smith M.E."/>
            <person name="James T.Y."/>
            <person name="Grigoriev I.V."/>
        </authorList>
    </citation>
    <scope>NUCLEOTIDE SEQUENCE</scope>
    <source>
        <strain evidence="8">CSF55</strain>
    </source>
</reference>
<evidence type="ECO:0000313" key="10">
    <source>
        <dbReference type="Proteomes" id="UP000281549"/>
    </source>
</evidence>
<reference evidence="7 9" key="1">
    <citation type="journal article" date="2013" name="Curr. Biol.">
        <title>Shared signatures of parasitism and phylogenomics unite Cryptomycota and microsporidia.</title>
        <authorList>
            <person name="James T.Y."/>
            <person name="Pelin A."/>
            <person name="Bonen L."/>
            <person name="Ahrendt S."/>
            <person name="Sain D."/>
            <person name="Corradi N."/>
            <person name="Stajich J.E."/>
        </authorList>
    </citation>
    <scope>NUCLEOTIDE SEQUENCE [LARGE SCALE GENOMIC DNA]</scope>
    <source>
        <strain evidence="7">CSF55</strain>
        <strain evidence="7">CSF55</strain>
    </source>
</reference>
<feature type="transmembrane region" description="Helical" evidence="5">
    <location>
        <begin position="153"/>
        <end position="171"/>
    </location>
</feature>
<gene>
    <name evidence="7" type="ORF">O9G_002564</name>
    <name evidence="8" type="ORF">ROZALSC1DRAFT_29103</name>
</gene>
<protein>
    <submittedName>
        <fullName evidence="8">Nucleotide-sugar transporter</fullName>
    </submittedName>
    <submittedName>
        <fullName evidence="7">UDP-galactose transporter domain-containing protein</fullName>
    </submittedName>
</protein>
<name>A0A075AUM0_ROZAC</name>
<dbReference type="GO" id="GO:0000139">
    <property type="term" value="C:Golgi membrane"/>
    <property type="evidence" value="ECO:0007669"/>
    <property type="project" value="InterPro"/>
</dbReference>
<dbReference type="EMBL" id="ML005255">
    <property type="protein sequence ID" value="RKP19280.1"/>
    <property type="molecule type" value="Genomic_DNA"/>
</dbReference>
<dbReference type="Proteomes" id="UP000281549">
    <property type="component" value="Unassembled WGS sequence"/>
</dbReference>
<feature type="signal peptide" evidence="6">
    <location>
        <begin position="1"/>
        <end position="16"/>
    </location>
</feature>
<evidence type="ECO:0000256" key="4">
    <source>
        <dbReference type="ARBA" id="ARBA00023136"/>
    </source>
</evidence>
<feature type="transmembrane region" description="Helical" evidence="5">
    <location>
        <begin position="126"/>
        <end position="147"/>
    </location>
</feature>
<evidence type="ECO:0000256" key="3">
    <source>
        <dbReference type="ARBA" id="ARBA00022989"/>
    </source>
</evidence>
<dbReference type="InterPro" id="IPR007271">
    <property type="entry name" value="Nuc_sug_transpt"/>
</dbReference>
<evidence type="ECO:0000256" key="2">
    <source>
        <dbReference type="ARBA" id="ARBA00022692"/>
    </source>
</evidence>
<keyword evidence="8" id="KW-0813">Transport</keyword>
<dbReference type="AlphaFoldDB" id="A0A075AUM0"/>
<evidence type="ECO:0000256" key="6">
    <source>
        <dbReference type="SAM" id="SignalP"/>
    </source>
</evidence>